<evidence type="ECO:0000313" key="2">
    <source>
        <dbReference type="Proteomes" id="UP000693946"/>
    </source>
</evidence>
<accession>A0AAV6P8X2</accession>
<evidence type="ECO:0000313" key="1">
    <source>
        <dbReference type="EMBL" id="KAG7453620.1"/>
    </source>
</evidence>
<name>A0AAV6P8X2_SOLSE</name>
<protein>
    <submittedName>
        <fullName evidence="1">Uncharacterized protein</fullName>
    </submittedName>
</protein>
<organism evidence="1 2">
    <name type="scientific">Solea senegalensis</name>
    <name type="common">Senegalese sole</name>
    <dbReference type="NCBI Taxonomy" id="28829"/>
    <lineage>
        <taxon>Eukaryota</taxon>
        <taxon>Metazoa</taxon>
        <taxon>Chordata</taxon>
        <taxon>Craniata</taxon>
        <taxon>Vertebrata</taxon>
        <taxon>Euteleostomi</taxon>
        <taxon>Actinopterygii</taxon>
        <taxon>Neopterygii</taxon>
        <taxon>Teleostei</taxon>
        <taxon>Neoteleostei</taxon>
        <taxon>Acanthomorphata</taxon>
        <taxon>Carangaria</taxon>
        <taxon>Pleuronectiformes</taxon>
        <taxon>Pleuronectoidei</taxon>
        <taxon>Soleidae</taxon>
        <taxon>Solea</taxon>
    </lineage>
</organism>
<gene>
    <name evidence="1" type="ORF">JOB18_028239</name>
</gene>
<proteinExistence type="predicted"/>
<reference evidence="1 2" key="1">
    <citation type="journal article" date="2021" name="Sci. Rep.">
        <title>Chromosome anchoring in Senegalese sole (Solea senegalensis) reveals sex-associated markers and genome rearrangements in flatfish.</title>
        <authorList>
            <person name="Guerrero-Cozar I."/>
            <person name="Gomez-Garrido J."/>
            <person name="Berbel C."/>
            <person name="Martinez-Blanch J.F."/>
            <person name="Alioto T."/>
            <person name="Claros M.G."/>
            <person name="Gagnaire P.A."/>
            <person name="Manchado M."/>
        </authorList>
    </citation>
    <scope>NUCLEOTIDE SEQUENCE [LARGE SCALE GENOMIC DNA]</scope>
    <source>
        <strain evidence="1">Sse05_10M</strain>
    </source>
</reference>
<dbReference type="Proteomes" id="UP000693946">
    <property type="component" value="Unassembled WGS sequence"/>
</dbReference>
<keyword evidence="2" id="KW-1185">Reference proteome</keyword>
<sequence length="229" mass="25746">MPERHRSCQSIIVHARATSFMPERHRHVMPERHRPCQAIVMSEGHRHARGTSPMPEGHRHRPCQSVIVMPEPSSMPECHRHARASSSCQSDHARASCQSAIAHARAPSLAMSEDIASCQRTSPMPEDIVHISSSWRHRHAIRSCQSESIIHRHARACQSNIVMPERARANRPCQSDIVPSPMPGDIFAMPERHRSGDIVHRHASDRSCQSDIVHARATSFMPHPAFALE</sequence>
<dbReference type="EMBL" id="JAGKHQ010001823">
    <property type="protein sequence ID" value="KAG7453620.1"/>
    <property type="molecule type" value="Genomic_DNA"/>
</dbReference>
<dbReference type="AlphaFoldDB" id="A0AAV6P8X2"/>
<comment type="caution">
    <text evidence="1">The sequence shown here is derived from an EMBL/GenBank/DDBJ whole genome shotgun (WGS) entry which is preliminary data.</text>
</comment>